<keyword evidence="6" id="KW-1185">Reference proteome</keyword>
<evidence type="ECO:0000313" key="5">
    <source>
        <dbReference type="EMBL" id="RBA29058.1"/>
    </source>
</evidence>
<feature type="domain" description="PurM-like N-terminal" evidence="3">
    <location>
        <begin position="40"/>
        <end position="153"/>
    </location>
</feature>
<evidence type="ECO:0000313" key="6">
    <source>
        <dbReference type="Proteomes" id="UP000253319"/>
    </source>
</evidence>
<dbReference type="InterPro" id="IPR006283">
    <property type="entry name" value="ThiL-like"/>
</dbReference>
<comment type="catalytic activity">
    <reaction evidence="2">
        <text>thiamine phosphate + ATP = thiamine diphosphate + ADP</text>
        <dbReference type="Rhea" id="RHEA:15913"/>
        <dbReference type="ChEBI" id="CHEBI:30616"/>
        <dbReference type="ChEBI" id="CHEBI:37575"/>
        <dbReference type="ChEBI" id="CHEBI:58937"/>
        <dbReference type="ChEBI" id="CHEBI:456216"/>
        <dbReference type="EC" id="2.7.4.16"/>
    </reaction>
</comment>
<keyword evidence="2" id="KW-0547">Nucleotide-binding</keyword>
<dbReference type="Gene3D" id="3.30.1330.10">
    <property type="entry name" value="PurM-like, N-terminal domain"/>
    <property type="match status" value="1"/>
</dbReference>
<feature type="binding site" evidence="2">
    <location>
        <position position="87"/>
    </location>
    <ligand>
        <name>Mg(2+)</name>
        <dbReference type="ChEBI" id="CHEBI:18420"/>
        <label>3</label>
    </ligand>
</feature>
<evidence type="ECO:0000259" key="3">
    <source>
        <dbReference type="Pfam" id="PF00586"/>
    </source>
</evidence>
<feature type="binding site" evidence="2">
    <location>
        <position position="343"/>
    </location>
    <ligand>
        <name>substrate</name>
    </ligand>
</feature>
<comment type="caution">
    <text evidence="2">Lacks conserved residue(s) required for the propagation of feature annotation.</text>
</comment>
<organism evidence="5 6">
    <name type="scientific">Flavobacterium tibetense</name>
    <dbReference type="NCBI Taxonomy" id="2233533"/>
    <lineage>
        <taxon>Bacteria</taxon>
        <taxon>Pseudomonadati</taxon>
        <taxon>Bacteroidota</taxon>
        <taxon>Flavobacteriia</taxon>
        <taxon>Flavobacteriales</taxon>
        <taxon>Flavobacteriaceae</taxon>
        <taxon>Flavobacterium</taxon>
    </lineage>
</organism>
<dbReference type="InterPro" id="IPR010918">
    <property type="entry name" value="PurM-like_C_dom"/>
</dbReference>
<dbReference type="RefSeq" id="WP_113988488.1">
    <property type="nucleotide sequence ID" value="NZ_QLST01000004.1"/>
</dbReference>
<dbReference type="GO" id="GO:0009229">
    <property type="term" value="P:thiamine diphosphate biosynthetic process"/>
    <property type="evidence" value="ECO:0007669"/>
    <property type="project" value="UniProtKB-UniRule"/>
</dbReference>
<feature type="binding site" evidence="2">
    <location>
        <position position="58"/>
    </location>
    <ligand>
        <name>Mg(2+)</name>
        <dbReference type="ChEBI" id="CHEBI:18420"/>
        <label>2</label>
    </ligand>
</feature>
<keyword evidence="2 5" id="KW-0418">Kinase</keyword>
<dbReference type="EMBL" id="QLST01000004">
    <property type="protein sequence ID" value="RBA29058.1"/>
    <property type="molecule type" value="Genomic_DNA"/>
</dbReference>
<evidence type="ECO:0000256" key="2">
    <source>
        <dbReference type="HAMAP-Rule" id="MF_02128"/>
    </source>
</evidence>
<feature type="binding site" evidence="2">
    <location>
        <position position="57"/>
    </location>
    <ligand>
        <name>Mg(2+)</name>
        <dbReference type="ChEBI" id="CHEBI:18420"/>
        <label>1</label>
    </ligand>
</feature>
<keyword evidence="1 2" id="KW-0784">Thiamine biosynthesis</keyword>
<dbReference type="InterPro" id="IPR036921">
    <property type="entry name" value="PurM-like_N_sf"/>
</dbReference>
<dbReference type="SUPFAM" id="SSF56042">
    <property type="entry name" value="PurM C-terminal domain-like"/>
    <property type="match status" value="1"/>
</dbReference>
<feature type="binding site" evidence="2">
    <location>
        <position position="238"/>
    </location>
    <ligand>
        <name>Mg(2+)</name>
        <dbReference type="ChEBI" id="CHEBI:18420"/>
        <label>3</label>
    </ligand>
</feature>
<feature type="binding site" evidence="2">
    <location>
        <position position="56"/>
    </location>
    <ligand>
        <name>Mg(2+)</name>
        <dbReference type="ChEBI" id="CHEBI:18420"/>
        <label>4</label>
    </ligand>
</feature>
<feature type="binding site" evidence="2">
    <location>
        <begin position="134"/>
        <end position="135"/>
    </location>
    <ligand>
        <name>ATP</name>
        <dbReference type="ChEBI" id="CHEBI:30616"/>
    </ligand>
</feature>
<feature type="binding site" evidence="2">
    <location>
        <position position="87"/>
    </location>
    <ligand>
        <name>Mg(2+)</name>
        <dbReference type="ChEBI" id="CHEBI:18420"/>
        <label>4</label>
    </ligand>
</feature>
<comment type="pathway">
    <text evidence="2">Cofactor biosynthesis; thiamine diphosphate biosynthesis; thiamine diphosphate from thiamine phosphate: step 1/1.</text>
</comment>
<dbReference type="OrthoDB" id="9802811at2"/>
<feature type="binding site" evidence="2">
    <location>
        <position position="87"/>
    </location>
    <ligand>
        <name>Mg(2+)</name>
        <dbReference type="ChEBI" id="CHEBI:18420"/>
        <label>2</label>
    </ligand>
</feature>
<comment type="function">
    <text evidence="2">Catalyzes the ATP-dependent phosphorylation of thiamine-monophosphate (TMP) to form thiamine-pyrophosphate (TPP), the active form of vitamin B1.</text>
</comment>
<dbReference type="PANTHER" id="PTHR30270">
    <property type="entry name" value="THIAMINE-MONOPHOSPHATE KINASE"/>
    <property type="match status" value="1"/>
</dbReference>
<gene>
    <name evidence="2 5" type="primary">thiL</name>
    <name evidence="5" type="ORF">DPN68_04665</name>
</gene>
<feature type="binding site" evidence="2">
    <location>
        <position position="240"/>
    </location>
    <ligand>
        <name>ATP</name>
        <dbReference type="ChEBI" id="CHEBI:30616"/>
    </ligand>
</feature>
<keyword evidence="2" id="KW-0460">Magnesium</keyword>
<sequence>MLENKDQSRTSIAQLGEFGLIEHLTKHFTISQESTLKSIGDDAAVLDFKDEKAVVSTDLLIEGVHFDLAYMPLKHLGYKAVVANLSDICAMNATPTQITVSIAVSNRFPLEALEELFEGITLASKIYNVDVIGGDTTSSQKGLIISITAIGTVKLDAVAYRNGAQVGDLLVVTGDIGAAYMGLQVLEREKQVFQVNPNNQPDLEAYTYLIERQLKPEARTDIKELLEKLEVKPTSMIDISDGLSSEVLHICKQSGVGCNLYEEKIPVDPQLISVCEEFNLDITTIALSGGEDYELLFTINMNDYDKIKANPNLTVIGHMTEAKEGNHLITRIGTKIPLKARGWNALQEE</sequence>
<dbReference type="SUPFAM" id="SSF55326">
    <property type="entry name" value="PurM N-terminal domain-like"/>
    <property type="match status" value="1"/>
</dbReference>
<feature type="binding site" evidence="2">
    <location>
        <position position="42"/>
    </location>
    <ligand>
        <name>Mg(2+)</name>
        <dbReference type="ChEBI" id="CHEBI:18420"/>
        <label>4</label>
    </ligand>
</feature>
<dbReference type="InterPro" id="IPR036676">
    <property type="entry name" value="PurM-like_C_sf"/>
</dbReference>
<dbReference type="Gene3D" id="3.90.650.10">
    <property type="entry name" value="PurM-like C-terminal domain"/>
    <property type="match status" value="1"/>
</dbReference>
<dbReference type="AlphaFoldDB" id="A0A365P3D6"/>
<feature type="binding site" evidence="2">
    <location>
        <position position="291"/>
    </location>
    <ligand>
        <name>substrate</name>
    </ligand>
</feature>
<dbReference type="CDD" id="cd02194">
    <property type="entry name" value="ThiL"/>
    <property type="match status" value="1"/>
</dbReference>
<accession>A0A365P3D6</accession>
<keyword evidence="2" id="KW-0479">Metal-binding</keyword>
<dbReference type="GO" id="GO:0009228">
    <property type="term" value="P:thiamine biosynthetic process"/>
    <property type="evidence" value="ECO:0007669"/>
    <property type="project" value="UniProtKB-KW"/>
</dbReference>
<dbReference type="NCBIfam" id="TIGR01379">
    <property type="entry name" value="thiL"/>
    <property type="match status" value="1"/>
</dbReference>
<evidence type="ECO:0000259" key="4">
    <source>
        <dbReference type="Pfam" id="PF02769"/>
    </source>
</evidence>
<dbReference type="InterPro" id="IPR016188">
    <property type="entry name" value="PurM-like_N"/>
</dbReference>
<dbReference type="PIRSF" id="PIRSF005303">
    <property type="entry name" value="Thiam_monoph_kin"/>
    <property type="match status" value="1"/>
</dbReference>
<comment type="miscellaneous">
    <text evidence="2">Reaction mechanism of ThiL seems to utilize a direct, inline transfer of the gamma-phosphate of ATP to TMP rather than a phosphorylated enzyme intermediate.</text>
</comment>
<dbReference type="HAMAP" id="MF_02128">
    <property type="entry name" value="TMP_kinase"/>
    <property type="match status" value="1"/>
</dbReference>
<reference evidence="5 6" key="1">
    <citation type="submission" date="2018-06" db="EMBL/GenBank/DDBJ databases">
        <title>Flavobacterium tibetense sp. nov., isolated from a wetland YonghuCo on Tibetan Plateau.</title>
        <authorList>
            <person name="Xing P."/>
            <person name="Phurbu D."/>
            <person name="Lu H."/>
        </authorList>
    </citation>
    <scope>NUCLEOTIDE SEQUENCE [LARGE SCALE GENOMIC DNA]</scope>
    <source>
        <strain evidence="5 6">YH5</strain>
    </source>
</reference>
<protein>
    <recommendedName>
        <fullName evidence="2">Thiamine-monophosphate kinase</fullName>
        <shortName evidence="2">TMP kinase</shortName>
        <shortName evidence="2">Thiamine-phosphate kinase</shortName>
        <ecNumber evidence="2">2.7.4.16</ecNumber>
    </recommendedName>
</protein>
<feature type="binding site" evidence="2">
    <location>
        <position position="65"/>
    </location>
    <ligand>
        <name>substrate</name>
    </ligand>
</feature>
<dbReference type="PANTHER" id="PTHR30270:SF0">
    <property type="entry name" value="THIAMINE-MONOPHOSPHATE KINASE"/>
    <property type="match status" value="1"/>
</dbReference>
<feature type="binding site" evidence="2">
    <location>
        <position position="42"/>
    </location>
    <ligand>
        <name>Mg(2+)</name>
        <dbReference type="ChEBI" id="CHEBI:18420"/>
        <label>3</label>
    </ligand>
</feature>
<dbReference type="UniPathway" id="UPA00060">
    <property type="reaction ID" value="UER00142"/>
</dbReference>
<feature type="binding site" evidence="2">
    <location>
        <position position="161"/>
    </location>
    <ligand>
        <name>ATP</name>
        <dbReference type="ChEBI" id="CHEBI:30616"/>
    </ligand>
</feature>
<feature type="binding site" evidence="2">
    <location>
        <position position="135"/>
    </location>
    <ligand>
        <name>Mg(2+)</name>
        <dbReference type="ChEBI" id="CHEBI:18420"/>
        <label>1</label>
    </ligand>
</feature>
<comment type="similarity">
    <text evidence="2">Belongs to the thiamine-monophosphate kinase family.</text>
</comment>
<keyword evidence="2" id="KW-0067">ATP-binding</keyword>
<dbReference type="GO" id="GO:0000287">
    <property type="term" value="F:magnesium ion binding"/>
    <property type="evidence" value="ECO:0007669"/>
    <property type="project" value="UniProtKB-UniRule"/>
</dbReference>
<dbReference type="Pfam" id="PF02769">
    <property type="entry name" value="AIRS_C"/>
    <property type="match status" value="1"/>
</dbReference>
<feature type="binding site" evidence="2">
    <location>
        <position position="241"/>
    </location>
    <ligand>
        <name>Mg(2+)</name>
        <dbReference type="ChEBI" id="CHEBI:18420"/>
        <label>5</label>
    </ligand>
</feature>
<dbReference type="GO" id="GO:0009030">
    <property type="term" value="F:thiamine-phosphate kinase activity"/>
    <property type="evidence" value="ECO:0007669"/>
    <property type="project" value="UniProtKB-UniRule"/>
</dbReference>
<proteinExistence type="inferred from homology"/>
<keyword evidence="2 5" id="KW-0808">Transferase</keyword>
<feature type="binding site" evidence="2">
    <location>
        <position position="58"/>
    </location>
    <ligand>
        <name>Mg(2+)</name>
        <dbReference type="ChEBI" id="CHEBI:18420"/>
        <label>1</label>
    </ligand>
</feature>
<dbReference type="EC" id="2.7.4.16" evidence="2"/>
<evidence type="ECO:0000256" key="1">
    <source>
        <dbReference type="ARBA" id="ARBA00022977"/>
    </source>
</evidence>
<dbReference type="Pfam" id="PF00586">
    <property type="entry name" value="AIRS"/>
    <property type="match status" value="1"/>
</dbReference>
<feature type="domain" description="PurM-like C-terminal" evidence="4">
    <location>
        <begin position="165"/>
        <end position="301"/>
    </location>
</feature>
<name>A0A365P3D6_9FLAO</name>
<dbReference type="GO" id="GO:0005524">
    <property type="term" value="F:ATP binding"/>
    <property type="evidence" value="ECO:0007669"/>
    <property type="project" value="UniProtKB-UniRule"/>
</dbReference>
<dbReference type="Proteomes" id="UP000253319">
    <property type="component" value="Unassembled WGS sequence"/>
</dbReference>
<comment type="caution">
    <text evidence="5">The sequence shown here is derived from an EMBL/GenBank/DDBJ whole genome shotgun (WGS) entry which is preliminary data.</text>
</comment>